<proteinExistence type="predicted"/>
<dbReference type="EMBL" id="CP036268">
    <property type="protein sequence ID" value="QDT38355.1"/>
    <property type="molecule type" value="Genomic_DNA"/>
</dbReference>
<keyword evidence="2" id="KW-1185">Reference proteome</keyword>
<accession>A0A517R398</accession>
<organism evidence="1 2">
    <name type="scientific">Stratiformator vulcanicus</name>
    <dbReference type="NCBI Taxonomy" id="2527980"/>
    <lineage>
        <taxon>Bacteria</taxon>
        <taxon>Pseudomonadati</taxon>
        <taxon>Planctomycetota</taxon>
        <taxon>Planctomycetia</taxon>
        <taxon>Planctomycetales</taxon>
        <taxon>Planctomycetaceae</taxon>
        <taxon>Stratiformator</taxon>
    </lineage>
</organism>
<evidence type="ECO:0000313" key="2">
    <source>
        <dbReference type="Proteomes" id="UP000317318"/>
    </source>
</evidence>
<reference evidence="1 2" key="1">
    <citation type="submission" date="2019-02" db="EMBL/GenBank/DDBJ databases">
        <title>Deep-cultivation of Planctomycetes and their phenomic and genomic characterization uncovers novel biology.</title>
        <authorList>
            <person name="Wiegand S."/>
            <person name="Jogler M."/>
            <person name="Boedeker C."/>
            <person name="Pinto D."/>
            <person name="Vollmers J."/>
            <person name="Rivas-Marin E."/>
            <person name="Kohn T."/>
            <person name="Peeters S.H."/>
            <person name="Heuer A."/>
            <person name="Rast P."/>
            <person name="Oberbeckmann S."/>
            <person name="Bunk B."/>
            <person name="Jeske O."/>
            <person name="Meyerdierks A."/>
            <person name="Storesund J.E."/>
            <person name="Kallscheuer N."/>
            <person name="Luecker S."/>
            <person name="Lage O.M."/>
            <person name="Pohl T."/>
            <person name="Merkel B.J."/>
            <person name="Hornburger P."/>
            <person name="Mueller R.-W."/>
            <person name="Bruemmer F."/>
            <person name="Labrenz M."/>
            <person name="Spormann A.M."/>
            <person name="Op den Camp H."/>
            <person name="Overmann J."/>
            <person name="Amann R."/>
            <person name="Jetten M.S.M."/>
            <person name="Mascher T."/>
            <person name="Medema M.H."/>
            <person name="Devos D.P."/>
            <person name="Kaster A.-K."/>
            <person name="Ovreas L."/>
            <person name="Rohde M."/>
            <person name="Galperin M.Y."/>
            <person name="Jogler C."/>
        </authorList>
    </citation>
    <scope>NUCLEOTIDE SEQUENCE [LARGE SCALE GENOMIC DNA]</scope>
    <source>
        <strain evidence="1 2">Pan189</strain>
    </source>
</reference>
<dbReference type="AlphaFoldDB" id="A0A517R398"/>
<dbReference type="KEGG" id="svp:Pan189_27480"/>
<sequence>MDHSQHNNIVNFIWGIADDVLRDVYVRGKYRDVDLPPVTEPASMLSAVCFDLAPESVPPRVSGFGFSECRRAGTR</sequence>
<evidence type="ECO:0000313" key="1">
    <source>
        <dbReference type="EMBL" id="QDT38355.1"/>
    </source>
</evidence>
<protein>
    <submittedName>
        <fullName evidence="1">Uncharacterized protein</fullName>
    </submittedName>
</protein>
<gene>
    <name evidence="1" type="ORF">Pan189_27480</name>
</gene>
<name>A0A517R398_9PLAN</name>
<dbReference type="Proteomes" id="UP000317318">
    <property type="component" value="Chromosome"/>
</dbReference>